<evidence type="ECO:0000256" key="3">
    <source>
        <dbReference type="ARBA" id="ARBA00022475"/>
    </source>
</evidence>
<feature type="transmembrane region" description="Helical" evidence="7">
    <location>
        <begin position="887"/>
        <end position="908"/>
    </location>
</feature>
<feature type="transmembrane region" description="Helical" evidence="7">
    <location>
        <begin position="861"/>
        <end position="880"/>
    </location>
</feature>
<dbReference type="SUPFAM" id="SSF82866">
    <property type="entry name" value="Multidrug efflux transporter AcrB transmembrane domain"/>
    <property type="match status" value="2"/>
</dbReference>
<dbReference type="InterPro" id="IPR004869">
    <property type="entry name" value="MMPL_dom"/>
</dbReference>
<comment type="similarity">
    <text evidence="2">Belongs to the resistance-nodulation-cell division (RND) (TC 2.A.6) family. MmpL subfamily.</text>
</comment>
<feature type="transmembrane region" description="Helical" evidence="7">
    <location>
        <begin position="287"/>
        <end position="306"/>
    </location>
</feature>
<evidence type="ECO:0000259" key="8">
    <source>
        <dbReference type="PROSITE" id="PS50156"/>
    </source>
</evidence>
<dbReference type="NCBIfam" id="TIGR00833">
    <property type="entry name" value="actII"/>
    <property type="match status" value="1"/>
</dbReference>
<feature type="transmembrane region" description="Helical" evidence="7">
    <location>
        <begin position="362"/>
        <end position="385"/>
    </location>
</feature>
<dbReference type="InterPro" id="IPR050545">
    <property type="entry name" value="Mycobact_MmpL"/>
</dbReference>
<dbReference type="InterPro" id="IPR000731">
    <property type="entry name" value="SSD"/>
</dbReference>
<evidence type="ECO:0000256" key="5">
    <source>
        <dbReference type="ARBA" id="ARBA00022989"/>
    </source>
</evidence>
<reference evidence="9" key="2">
    <citation type="submission" date="2020-02" db="EMBL/GenBank/DDBJ databases">
        <authorList>
            <person name="Matsumoto Y."/>
            <person name="Motooka D."/>
            <person name="Nakamura S."/>
        </authorList>
    </citation>
    <scope>NUCLEOTIDE SEQUENCE</scope>
    <source>
        <strain evidence="9">JCM 13671</strain>
    </source>
</reference>
<organism evidence="9 10">
    <name type="scientific">Mycolicibacterium confluentis</name>
    <dbReference type="NCBI Taxonomy" id="28047"/>
    <lineage>
        <taxon>Bacteria</taxon>
        <taxon>Bacillati</taxon>
        <taxon>Actinomycetota</taxon>
        <taxon>Actinomycetes</taxon>
        <taxon>Mycobacteriales</taxon>
        <taxon>Mycobacteriaceae</taxon>
        <taxon>Mycolicibacterium</taxon>
    </lineage>
</organism>
<dbReference type="Gene3D" id="1.20.1640.10">
    <property type="entry name" value="Multidrug efflux transporter AcrB transmembrane domain"/>
    <property type="match status" value="2"/>
</dbReference>
<feature type="transmembrane region" description="Helical" evidence="7">
    <location>
        <begin position="327"/>
        <end position="350"/>
    </location>
</feature>
<feature type="transmembrane region" description="Helical" evidence="7">
    <location>
        <begin position="230"/>
        <end position="248"/>
    </location>
</feature>
<feature type="transmembrane region" description="Helical" evidence="7">
    <location>
        <begin position="415"/>
        <end position="436"/>
    </location>
</feature>
<sequence>MPVTSVPPQRLDQRDTGSQGLLSISRATQLLQRLERFTEPGEGGIFRWLGSVVVRWPWLVIALWLLLAAGLPPMFPSLTELSQKTPSAMVPADAPGSVAARTMAEAFGEAGNDNMLIVVLSNEDGLGEDDEAVYRSLVDKLHADTQDVVTIQDFVTTPPLRQVMTSEDNKAWLLPVSLTGELGSPQSYTATTNVIAMVRDTAEDTGVTVHVTGPAATLADIAEVGEHDRVIIEIATVGMLLTILLIIYRNPLTMLLPLLTIGVSLLTANGLVAFLGDMGLSISGQTIVFLTAMLCGAGTDYAVFLISRYHDFIRLGEDSDRAVQSALTSIGKVIVASAATVAITFLGMIFTELTIFSSVGVALAVAIAVCCTAAVTFLPAVLVLTGRRGWVAPRRSMTTRLWRRSGVRIVRKPKFNLVASLFVLILLASSAGLATFNYDDRKALPSSVESLQGYEAIGKHFPVNSSLPQYLLVTSPHDLRSPKALADLEQMAQRISQVPDIEAVRGITRPTGESLEQARLSFQAGEVGSKLNDASSMISGRTAELDTLAGGADQVADALGGVRGQLSQAAATVSGLIDALTSMEKQFGGDKTLQEFDSAAKLVTSMQNLGDSLGVSLDDTAGSIEQARPVVNALNTSPVCDADPSCVNTRRQLQRLVDAGDDGTLASIAQLAKQLRATQSTQTLGGTASGLRNALDTATKAMRSAGVSDSDSMRKQWATLQQGAKTLAEASRQVADGVQLLVDETKKMGGGLNDASAFLLAMKNDATTPSMAGFYIPPQFLAGDDFKKAADLFFSPDGHTVRYMIQTKLNPFSTEAMDQIDAITDVARGAQPNTTLSDATVSMTGYTVSLRDTRNYYNSDIQFIIMVTVAVVFLILVILLRALIAPLYLIASVVISYMSALGIGVLLFQELLGQELHWSVPGLTFIILVAVGADYNLLLISRIREEASHGLRTAVIRTVAATGGVITTAGLIFTASMFGLLFASISTLVQAGFIIGIGILLDTFLVRTTTVPAMAVLVGRFNWWPSRWQPKPAHPPREPEPVAASVD</sequence>
<dbReference type="PROSITE" id="PS50156">
    <property type="entry name" value="SSD"/>
    <property type="match status" value="1"/>
</dbReference>
<feature type="domain" description="SSD" evidence="8">
    <location>
        <begin position="258"/>
        <end position="384"/>
    </location>
</feature>
<feature type="transmembrane region" description="Helical" evidence="7">
    <location>
        <begin position="959"/>
        <end position="985"/>
    </location>
</feature>
<keyword evidence="3" id="KW-1003">Cell membrane</keyword>
<feature type="transmembrane region" description="Helical" evidence="7">
    <location>
        <begin position="255"/>
        <end position="275"/>
    </location>
</feature>
<dbReference type="PANTHER" id="PTHR33406:SF6">
    <property type="entry name" value="MEMBRANE PROTEIN YDGH-RELATED"/>
    <property type="match status" value="1"/>
</dbReference>
<evidence type="ECO:0000256" key="6">
    <source>
        <dbReference type="ARBA" id="ARBA00023136"/>
    </source>
</evidence>
<keyword evidence="6 7" id="KW-0472">Membrane</keyword>
<name>A0A7I7XY09_9MYCO</name>
<evidence type="ECO:0000256" key="4">
    <source>
        <dbReference type="ARBA" id="ARBA00022692"/>
    </source>
</evidence>
<evidence type="ECO:0000313" key="9">
    <source>
        <dbReference type="EMBL" id="BBZ33881.1"/>
    </source>
</evidence>
<evidence type="ECO:0000256" key="1">
    <source>
        <dbReference type="ARBA" id="ARBA00004651"/>
    </source>
</evidence>
<dbReference type="AlphaFoldDB" id="A0A7I7XY09"/>
<evidence type="ECO:0000256" key="7">
    <source>
        <dbReference type="SAM" id="Phobius"/>
    </source>
</evidence>
<accession>A0A7I7XY09</accession>
<keyword evidence="4 7" id="KW-0812">Transmembrane</keyword>
<keyword evidence="5 7" id="KW-1133">Transmembrane helix</keyword>
<dbReference type="GO" id="GO:0005886">
    <property type="term" value="C:plasma membrane"/>
    <property type="evidence" value="ECO:0007669"/>
    <property type="project" value="UniProtKB-SubCell"/>
</dbReference>
<keyword evidence="10" id="KW-1185">Reference proteome</keyword>
<dbReference type="Proteomes" id="UP000466931">
    <property type="component" value="Chromosome"/>
</dbReference>
<dbReference type="InterPro" id="IPR004707">
    <property type="entry name" value="MmpL_fam"/>
</dbReference>
<dbReference type="EMBL" id="AP022612">
    <property type="protein sequence ID" value="BBZ33881.1"/>
    <property type="molecule type" value="Genomic_DNA"/>
</dbReference>
<dbReference type="PANTHER" id="PTHR33406">
    <property type="entry name" value="MEMBRANE PROTEIN MJ1562-RELATED"/>
    <property type="match status" value="1"/>
</dbReference>
<evidence type="ECO:0000256" key="2">
    <source>
        <dbReference type="ARBA" id="ARBA00010157"/>
    </source>
</evidence>
<evidence type="ECO:0000313" key="10">
    <source>
        <dbReference type="Proteomes" id="UP000466931"/>
    </source>
</evidence>
<gene>
    <name evidence="9" type="primary">mmpL8</name>
    <name evidence="9" type="ORF">MCNF_24860</name>
</gene>
<protein>
    <submittedName>
        <fullName evidence="9">Putative transport protein MmpL8</fullName>
    </submittedName>
</protein>
<comment type="subcellular location">
    <subcellularLocation>
        <location evidence="1">Cell membrane</location>
        <topology evidence="1">Multi-pass membrane protein</topology>
    </subcellularLocation>
</comment>
<dbReference type="Pfam" id="PF03176">
    <property type="entry name" value="MMPL"/>
    <property type="match status" value="2"/>
</dbReference>
<feature type="transmembrane region" description="Helical" evidence="7">
    <location>
        <begin position="920"/>
        <end position="938"/>
    </location>
</feature>
<reference evidence="9" key="1">
    <citation type="journal article" date="2019" name="Emerg. Microbes Infect.">
        <title>Comprehensive subspecies identification of 175 nontuberculous mycobacteria species based on 7547 genomic profiles.</title>
        <authorList>
            <person name="Matsumoto Y."/>
            <person name="Kinjo T."/>
            <person name="Motooka D."/>
            <person name="Nabeya D."/>
            <person name="Jung N."/>
            <person name="Uechi K."/>
            <person name="Horii T."/>
            <person name="Iida T."/>
            <person name="Fujita J."/>
            <person name="Nakamura S."/>
        </authorList>
    </citation>
    <scope>NUCLEOTIDE SEQUENCE [LARGE SCALE GENOMIC DNA]</scope>
    <source>
        <strain evidence="9">JCM 13671</strain>
    </source>
</reference>
<proteinExistence type="inferred from homology"/>